<dbReference type="InterPro" id="IPR011683">
    <property type="entry name" value="Glyco_hydro_53"/>
</dbReference>
<dbReference type="Proteomes" id="UP001172055">
    <property type="component" value="Unassembled WGS sequence"/>
</dbReference>
<dbReference type="Gene3D" id="2.60.120.260">
    <property type="entry name" value="Galactose-binding domain-like"/>
    <property type="match status" value="2"/>
</dbReference>
<dbReference type="Pfam" id="PF07745">
    <property type="entry name" value="Glyco_hydro_53"/>
    <property type="match status" value="1"/>
</dbReference>
<proteinExistence type="inferred from homology"/>
<comment type="caution">
    <text evidence="6">The sequence shown here is derived from an EMBL/GenBank/DDBJ whole genome shotgun (WGS) entry which is preliminary data.</text>
</comment>
<dbReference type="Pfam" id="PF07532">
    <property type="entry name" value="Big_4"/>
    <property type="match status" value="1"/>
</dbReference>
<evidence type="ECO:0000256" key="3">
    <source>
        <dbReference type="ARBA" id="ARBA00023295"/>
    </source>
</evidence>
<keyword evidence="7" id="KW-1185">Reference proteome</keyword>
<name>A0ABT8N414_9BACL</name>
<accession>A0ABT8N414</accession>
<gene>
    <name evidence="6" type="ORF">QWY14_11775</name>
</gene>
<sequence>MKQKESMKIFLVGVLAFVMALSSLGLQNAAAFTADSQKQYLSNGGFESDLWETWNVEAANWDSLNAQHFSYAEDSWMTPDEGESAFKYWLKDGSGGGLTISQTLSTLPAGSYELSVKTMGGAGTEAGKVKLFAGKETVEAAVTTGYNAWGVVTMKFELAEELSDVKVGAVVTGNSNAWGYLDSFSLTSTSGGETDIPAPVAADIFVKRVAGTDGDFIKGVDVSSIIALEDSGVKFYNKAGKKQDIFKTLKESGVNYVRVRIWNDPYDSKGRGYGGGNNDLEKAVEIGKRATANGMKLLVDFHYSDFWADPAKQQAPKAWANLSFEDKKAALYSYTKSSLSKIEAAGIDIGMVQIGNETNGSVAGERDWKKMSALFSAGSKAVRETDKDILVALHFTNPETAGRYASIAETLKTNGVDYDVFASSYYPFWHGTLKNLTTVLKNVSNTYGKKVMVAETSYAYTAEDGDGHGNTAPKSSGQTLNYPITVQGQATAVRDVIEAVANVGDAGLGVFYWEPAWIPVAPDKKLEKKKALWEKYGSGWATSYAAEYDPEDAGEWYGGSAVDNQALFDFYGRPLPSLDVFKYVNTGAVAPLKIDEIKDLSISAISGEAVALPGTVTATYNNGSQRAVNVMWDQEALKQAIAAGAGTYVINGAVEGGLTVKAHLEIKPKNYVVNPSFENGDRSMWKITYGAGSSYTDYLEKASDAKSGNYSLHFSGNVVDFKAEQKITGLEPGTYNLSMFLQGGDAANPDMYLYADNGIQQYKMATSVHGWVNWSNPEIKDILVTDGTLTIGASIKVGSGAWGTLDDFYLYRVSSKGE</sequence>
<dbReference type="RefSeq" id="WP_301723968.1">
    <property type="nucleotide sequence ID" value="NZ_JAUJWV010000001.1"/>
</dbReference>
<dbReference type="PANTHER" id="PTHR34983">
    <property type="entry name" value="ARABINOGALACTAN ENDO-BETA-1,4-GALACTANASE A"/>
    <property type="match status" value="1"/>
</dbReference>
<dbReference type="InterPro" id="IPR011081">
    <property type="entry name" value="Big_4"/>
</dbReference>
<dbReference type="InterPro" id="IPR017853">
    <property type="entry name" value="GH"/>
</dbReference>
<evidence type="ECO:0000313" key="7">
    <source>
        <dbReference type="Proteomes" id="UP001172055"/>
    </source>
</evidence>
<keyword evidence="3 4" id="KW-0326">Glycosidase</keyword>
<comment type="catalytic activity">
    <reaction evidence="4">
        <text>The enzyme specifically hydrolyzes (1-&gt;4)-beta-D-galactosidic linkages in type I arabinogalactans.</text>
        <dbReference type="EC" id="3.2.1.89"/>
    </reaction>
</comment>
<dbReference type="EC" id="3.2.1.89" evidence="4"/>
<comment type="similarity">
    <text evidence="1 4">Belongs to the glycosyl hydrolase 53 family.</text>
</comment>
<evidence type="ECO:0000256" key="4">
    <source>
        <dbReference type="RuleBase" id="RU361192"/>
    </source>
</evidence>
<protein>
    <recommendedName>
        <fullName evidence="4">Arabinogalactan endo-beta-1,4-galactanase</fullName>
        <ecNumber evidence="4">3.2.1.89</ecNumber>
    </recommendedName>
</protein>
<evidence type="ECO:0000256" key="1">
    <source>
        <dbReference type="ARBA" id="ARBA00010687"/>
    </source>
</evidence>
<keyword evidence="2 4" id="KW-0378">Hydrolase</keyword>
<evidence type="ECO:0000259" key="5">
    <source>
        <dbReference type="Pfam" id="PF07532"/>
    </source>
</evidence>
<dbReference type="PANTHER" id="PTHR34983:SF2">
    <property type="entry name" value="ENDO-BETA-1,4-GALACTANASE"/>
    <property type="match status" value="1"/>
</dbReference>
<feature type="domain" description="Bacterial Ig-like" evidence="5">
    <location>
        <begin position="597"/>
        <end position="656"/>
    </location>
</feature>
<dbReference type="GO" id="GO:0016787">
    <property type="term" value="F:hydrolase activity"/>
    <property type="evidence" value="ECO:0007669"/>
    <property type="project" value="UniProtKB-KW"/>
</dbReference>
<dbReference type="EMBL" id="JAUJWV010000001">
    <property type="protein sequence ID" value="MDN7242483.1"/>
    <property type="molecule type" value="Genomic_DNA"/>
</dbReference>
<dbReference type="Gene3D" id="3.20.20.80">
    <property type="entry name" value="Glycosidases"/>
    <property type="match status" value="1"/>
</dbReference>
<reference evidence="6 7" key="1">
    <citation type="submission" date="2023-06" db="EMBL/GenBank/DDBJ databases">
        <title>Novel species in genus Planococcus.</title>
        <authorList>
            <person name="Ning S."/>
        </authorList>
    </citation>
    <scope>NUCLEOTIDE SEQUENCE [LARGE SCALE GENOMIC DNA]</scope>
    <source>
        <strain evidence="6 7">N028</strain>
    </source>
</reference>
<evidence type="ECO:0000256" key="2">
    <source>
        <dbReference type="ARBA" id="ARBA00022801"/>
    </source>
</evidence>
<evidence type="ECO:0000313" key="6">
    <source>
        <dbReference type="EMBL" id="MDN7242483.1"/>
    </source>
</evidence>
<organism evidence="6 7">
    <name type="scientific">Planococcus shixiaomingii</name>
    <dbReference type="NCBI Taxonomy" id="3058393"/>
    <lineage>
        <taxon>Bacteria</taxon>
        <taxon>Bacillati</taxon>
        <taxon>Bacillota</taxon>
        <taxon>Bacilli</taxon>
        <taxon>Bacillales</taxon>
        <taxon>Caryophanaceae</taxon>
        <taxon>Planococcus</taxon>
    </lineage>
</organism>
<dbReference type="SUPFAM" id="SSF51445">
    <property type="entry name" value="(Trans)glycosidases"/>
    <property type="match status" value="1"/>
</dbReference>